<dbReference type="GO" id="GO:0005525">
    <property type="term" value="F:GTP binding"/>
    <property type="evidence" value="ECO:0007669"/>
    <property type="project" value="InterPro"/>
</dbReference>
<evidence type="ECO:0000259" key="1">
    <source>
        <dbReference type="Pfam" id="PF03205"/>
    </source>
</evidence>
<sequence length="175" mass="19740">MKIVNFVGYSGSGKTTLIEKIIALLAERGLKVSAVKNAHHNVDIDKPGKDSYRFREAGATQVIVHTDERWAMLTETPKEKPTLSDLIRHLDPADIVIVEGFKTEEQEALRLEVWRKLERHETPICAHDKRIAAVVTDTTHPAFGNLPIFDINDAETITRFIVRELGLEDGETRKC</sequence>
<dbReference type="PANTHER" id="PTHR40072">
    <property type="entry name" value="MOLYBDOPTERIN-GUANINE DINUCLEOTIDE BIOSYNTHESIS ADAPTER PROTEIN-RELATED"/>
    <property type="match status" value="1"/>
</dbReference>
<dbReference type="EMBL" id="WNCL01000026">
    <property type="protein sequence ID" value="MTU43682.1"/>
    <property type="molecule type" value="Genomic_DNA"/>
</dbReference>
<comment type="caution">
    <text evidence="2">The sequence shown here is derived from an EMBL/GenBank/DDBJ whole genome shotgun (WGS) entry which is preliminary data.</text>
</comment>
<dbReference type="InterPro" id="IPR052539">
    <property type="entry name" value="MGD_biosynthesis_adapter"/>
</dbReference>
<dbReference type="InterPro" id="IPR027417">
    <property type="entry name" value="P-loop_NTPase"/>
</dbReference>
<dbReference type="NCBIfam" id="TIGR00176">
    <property type="entry name" value="mobB"/>
    <property type="match status" value="1"/>
</dbReference>
<dbReference type="AlphaFoldDB" id="A0A6I3S804"/>
<dbReference type="RefSeq" id="WP_021867831.1">
    <property type="nucleotide sequence ID" value="NZ_CAJUON010000016.1"/>
</dbReference>
<dbReference type="Pfam" id="PF03205">
    <property type="entry name" value="MobB"/>
    <property type="match status" value="1"/>
</dbReference>
<dbReference type="InterPro" id="IPR004435">
    <property type="entry name" value="MobB_dom"/>
</dbReference>
<organism evidence="2 3">
    <name type="scientific">Parasutterella excrementihominis</name>
    <dbReference type="NCBI Taxonomy" id="487175"/>
    <lineage>
        <taxon>Bacteria</taxon>
        <taxon>Pseudomonadati</taxon>
        <taxon>Pseudomonadota</taxon>
        <taxon>Betaproteobacteria</taxon>
        <taxon>Burkholderiales</taxon>
        <taxon>Sutterellaceae</taxon>
        <taxon>Parasutterella</taxon>
    </lineage>
</organism>
<feature type="domain" description="Molybdopterin-guanine dinucleotide biosynthesis protein B (MobB)" evidence="1">
    <location>
        <begin position="3"/>
        <end position="137"/>
    </location>
</feature>
<dbReference type="GO" id="GO:0006777">
    <property type="term" value="P:Mo-molybdopterin cofactor biosynthetic process"/>
    <property type="evidence" value="ECO:0007669"/>
    <property type="project" value="InterPro"/>
</dbReference>
<reference evidence="2 3" key="1">
    <citation type="journal article" date="2019" name="Nat. Med.">
        <title>A library of human gut bacterial isolates paired with longitudinal multiomics data enables mechanistic microbiome research.</title>
        <authorList>
            <person name="Poyet M."/>
            <person name="Groussin M."/>
            <person name="Gibbons S.M."/>
            <person name="Avila-Pacheco J."/>
            <person name="Jiang X."/>
            <person name="Kearney S.M."/>
            <person name="Perrotta A.R."/>
            <person name="Berdy B."/>
            <person name="Zhao S."/>
            <person name="Lieberman T.D."/>
            <person name="Swanson P.K."/>
            <person name="Smith M."/>
            <person name="Roesemann S."/>
            <person name="Alexander J.E."/>
            <person name="Rich S.A."/>
            <person name="Livny J."/>
            <person name="Vlamakis H."/>
            <person name="Clish C."/>
            <person name="Bullock K."/>
            <person name="Deik A."/>
            <person name="Scott J."/>
            <person name="Pierce K.A."/>
            <person name="Xavier R.J."/>
            <person name="Alm E.J."/>
        </authorList>
    </citation>
    <scope>NUCLEOTIDE SEQUENCE [LARGE SCALE GENOMIC DNA]</scope>
    <source>
        <strain evidence="2 3">BIOML-A2</strain>
    </source>
</reference>
<name>A0A6I3S804_9BURK</name>
<dbReference type="SUPFAM" id="SSF52540">
    <property type="entry name" value="P-loop containing nucleoside triphosphate hydrolases"/>
    <property type="match status" value="1"/>
</dbReference>
<protein>
    <submittedName>
        <fullName evidence="2">Molybdopterin-guanine dinucleotide biosynthesis protein B</fullName>
    </submittedName>
</protein>
<proteinExistence type="predicted"/>
<evidence type="ECO:0000313" key="2">
    <source>
        <dbReference type="EMBL" id="MTU43682.1"/>
    </source>
</evidence>
<dbReference type="Gene3D" id="3.40.50.300">
    <property type="entry name" value="P-loop containing nucleotide triphosphate hydrolases"/>
    <property type="match status" value="1"/>
</dbReference>
<gene>
    <name evidence="2" type="primary">mobB</name>
    <name evidence="2" type="ORF">GMD42_08615</name>
</gene>
<evidence type="ECO:0000313" key="3">
    <source>
        <dbReference type="Proteomes" id="UP000462362"/>
    </source>
</evidence>
<dbReference type="Proteomes" id="UP000462362">
    <property type="component" value="Unassembled WGS sequence"/>
</dbReference>
<dbReference type="PANTHER" id="PTHR40072:SF1">
    <property type="entry name" value="MOLYBDOPTERIN-GUANINE DINUCLEOTIDE BIOSYNTHESIS ADAPTER PROTEIN"/>
    <property type="match status" value="1"/>
</dbReference>
<dbReference type="CDD" id="cd03116">
    <property type="entry name" value="MobB"/>
    <property type="match status" value="1"/>
</dbReference>
<accession>A0A6I3S804</accession>